<feature type="transmembrane region" description="Helical" evidence="2">
    <location>
        <begin position="38"/>
        <end position="55"/>
    </location>
</feature>
<proteinExistence type="predicted"/>
<keyword evidence="4" id="KW-1185">Reference proteome</keyword>
<dbReference type="AlphaFoldDB" id="A0A2W2FKH0"/>
<evidence type="ECO:0000256" key="1">
    <source>
        <dbReference type="SAM" id="MobiDB-lite"/>
    </source>
</evidence>
<protein>
    <submittedName>
        <fullName evidence="3">Uncharacterized protein</fullName>
    </submittedName>
</protein>
<dbReference type="Proteomes" id="UP000249304">
    <property type="component" value="Unassembled WGS sequence"/>
</dbReference>
<comment type="caution">
    <text evidence="3">The sequence shown here is derived from an EMBL/GenBank/DDBJ whole genome shotgun (WGS) entry which is preliminary data.</text>
</comment>
<organism evidence="3 4">
    <name type="scientific">Nonomuraea aridisoli</name>
    <dbReference type="NCBI Taxonomy" id="2070368"/>
    <lineage>
        <taxon>Bacteria</taxon>
        <taxon>Bacillati</taxon>
        <taxon>Actinomycetota</taxon>
        <taxon>Actinomycetes</taxon>
        <taxon>Streptosporangiales</taxon>
        <taxon>Streptosporangiaceae</taxon>
        <taxon>Nonomuraea</taxon>
    </lineage>
</organism>
<keyword evidence="2" id="KW-0472">Membrane</keyword>
<accession>A0A2W2FKH0</accession>
<feature type="region of interest" description="Disordered" evidence="1">
    <location>
        <begin position="1"/>
        <end position="22"/>
    </location>
</feature>
<sequence length="117" mass="12164">MRVTRRRVSVASSKRGPPPLIRRSVPGTVTGLPLSADLFIALVFAIVLPAIVGLADPPHLPGRADLCRQRLRDVLIQKTGEQDPEATGPDGPAVVVAGAGGPVGYERSKVLSAQAIG</sequence>
<reference evidence="3 4" key="1">
    <citation type="submission" date="2018-01" db="EMBL/GenBank/DDBJ databases">
        <title>Draft genome sequence of Nonomuraea sp. KC333.</title>
        <authorList>
            <person name="Sahin N."/>
            <person name="Saygin H."/>
            <person name="Ay H."/>
        </authorList>
    </citation>
    <scope>NUCLEOTIDE SEQUENCE [LARGE SCALE GENOMIC DNA]</scope>
    <source>
        <strain evidence="3 4">KC333</strain>
    </source>
</reference>
<evidence type="ECO:0000313" key="3">
    <source>
        <dbReference type="EMBL" id="PZG15624.1"/>
    </source>
</evidence>
<name>A0A2W2FKH0_9ACTN</name>
<evidence type="ECO:0000313" key="4">
    <source>
        <dbReference type="Proteomes" id="UP000249304"/>
    </source>
</evidence>
<keyword evidence="2" id="KW-0812">Transmembrane</keyword>
<keyword evidence="2" id="KW-1133">Transmembrane helix</keyword>
<gene>
    <name evidence="3" type="ORF">C1J01_23475</name>
</gene>
<evidence type="ECO:0000256" key="2">
    <source>
        <dbReference type="SAM" id="Phobius"/>
    </source>
</evidence>
<dbReference type="EMBL" id="POUD01000101">
    <property type="protein sequence ID" value="PZG15624.1"/>
    <property type="molecule type" value="Genomic_DNA"/>
</dbReference>